<sequence length="148" mass="16737">MRAPPRSTAYQVAVPARVLNDFELGQNATTPPVNVLRITCGVFPSEEWVCEARNWLGVTVKNVLDAIYATVHTQITHAEWDSLCAKQQNRVNVVFDARWRRAAEPQQVRSQGILRSDCLLEHCVFAGLSVAPDQGENTYFMTLRRPQR</sequence>
<dbReference type="AlphaFoldDB" id="A0A8H6TPE6"/>
<dbReference type="InterPro" id="IPR046522">
    <property type="entry name" value="DUF6699"/>
</dbReference>
<accession>A0A8H6TPE6</accession>
<evidence type="ECO:0000313" key="2">
    <source>
        <dbReference type="EMBL" id="KAF7322790.1"/>
    </source>
</evidence>
<reference evidence="2" key="1">
    <citation type="submission" date="2020-05" db="EMBL/GenBank/DDBJ databases">
        <title>Mycena genomes resolve the evolution of fungal bioluminescence.</title>
        <authorList>
            <person name="Tsai I.J."/>
        </authorList>
    </citation>
    <scope>NUCLEOTIDE SEQUENCE</scope>
    <source>
        <strain evidence="2">110903Hualien_Pintung</strain>
    </source>
</reference>
<gene>
    <name evidence="2" type="ORF">HMN09_00058300</name>
</gene>
<evidence type="ECO:0000313" key="3">
    <source>
        <dbReference type="Proteomes" id="UP000613580"/>
    </source>
</evidence>
<protein>
    <submittedName>
        <fullName evidence="2">Ectomycorrhiza-regulated small secreted protein</fullName>
    </submittedName>
</protein>
<proteinExistence type="predicted"/>
<organism evidence="2 3">
    <name type="scientific">Mycena chlorophos</name>
    <name type="common">Agaric fungus</name>
    <name type="synonym">Agaricus chlorophos</name>
    <dbReference type="NCBI Taxonomy" id="658473"/>
    <lineage>
        <taxon>Eukaryota</taxon>
        <taxon>Fungi</taxon>
        <taxon>Dikarya</taxon>
        <taxon>Basidiomycota</taxon>
        <taxon>Agaricomycotina</taxon>
        <taxon>Agaricomycetes</taxon>
        <taxon>Agaricomycetidae</taxon>
        <taxon>Agaricales</taxon>
        <taxon>Marasmiineae</taxon>
        <taxon>Mycenaceae</taxon>
        <taxon>Mycena</taxon>
    </lineage>
</organism>
<keyword evidence="3" id="KW-1185">Reference proteome</keyword>
<dbReference type="EMBL" id="JACAZE010000001">
    <property type="protein sequence ID" value="KAF7322790.1"/>
    <property type="molecule type" value="Genomic_DNA"/>
</dbReference>
<dbReference type="OrthoDB" id="3144234at2759"/>
<dbReference type="Proteomes" id="UP000613580">
    <property type="component" value="Unassembled WGS sequence"/>
</dbReference>
<name>A0A8H6TPE6_MYCCL</name>
<evidence type="ECO:0000259" key="1">
    <source>
        <dbReference type="Pfam" id="PF20415"/>
    </source>
</evidence>
<dbReference type="Pfam" id="PF20415">
    <property type="entry name" value="DUF6699"/>
    <property type="match status" value="1"/>
</dbReference>
<feature type="domain" description="DUF6699" evidence="1">
    <location>
        <begin position="2"/>
        <end position="132"/>
    </location>
</feature>
<comment type="caution">
    <text evidence="2">The sequence shown here is derived from an EMBL/GenBank/DDBJ whole genome shotgun (WGS) entry which is preliminary data.</text>
</comment>